<reference evidence="3" key="2">
    <citation type="submission" date="2013-10" db="EMBL/GenBank/DDBJ databases">
        <authorList>
            <person name="Aslett M."/>
        </authorList>
    </citation>
    <scope>NUCLEOTIDE SEQUENCE [LARGE SCALE GENOMIC DNA]</scope>
    <source>
        <strain evidence="3">Houghton</strain>
    </source>
</reference>
<dbReference type="Pfam" id="PF13012">
    <property type="entry name" value="MitMem_reg"/>
    <property type="match status" value="1"/>
</dbReference>
<proteinExistence type="predicted"/>
<dbReference type="GeneID" id="25269118"/>
<protein>
    <recommendedName>
        <fullName evidence="2">EIF3F/CSN6-like C-terminal domain-containing protein</fullName>
    </recommendedName>
</protein>
<dbReference type="OMA" id="MAQNACA"/>
<feature type="compositionally biased region" description="Polar residues" evidence="1">
    <location>
        <begin position="25"/>
        <end position="34"/>
    </location>
</feature>
<dbReference type="RefSeq" id="XP_013250602.1">
    <property type="nucleotide sequence ID" value="XM_013395148.1"/>
</dbReference>
<dbReference type="InterPro" id="IPR052145">
    <property type="entry name" value="Mediator/Homeobox_domain"/>
</dbReference>
<feature type="region of interest" description="Disordered" evidence="1">
    <location>
        <begin position="95"/>
        <end position="145"/>
    </location>
</feature>
<evidence type="ECO:0000256" key="1">
    <source>
        <dbReference type="SAM" id="MobiDB-lite"/>
    </source>
</evidence>
<evidence type="ECO:0000313" key="3">
    <source>
        <dbReference type="EMBL" id="CDI79271.1"/>
    </source>
</evidence>
<feature type="compositionally biased region" description="Low complexity" evidence="1">
    <location>
        <begin position="102"/>
        <end position="115"/>
    </location>
</feature>
<gene>
    <name evidence="3" type="ORF">EAH_00010480</name>
</gene>
<dbReference type="PANTHER" id="PTHR24330">
    <property type="entry name" value="HOMEOBOX PROTEIN BARH-LIKE"/>
    <property type="match status" value="1"/>
</dbReference>
<dbReference type="VEuPathDB" id="ToxoDB:EAH_00010480"/>
<organism evidence="3 4">
    <name type="scientific">Eimeria acervulina</name>
    <name type="common">Coccidian parasite</name>
    <dbReference type="NCBI Taxonomy" id="5801"/>
    <lineage>
        <taxon>Eukaryota</taxon>
        <taxon>Sar</taxon>
        <taxon>Alveolata</taxon>
        <taxon>Apicomplexa</taxon>
        <taxon>Conoidasida</taxon>
        <taxon>Coccidia</taxon>
        <taxon>Eucoccidiorida</taxon>
        <taxon>Eimeriorina</taxon>
        <taxon>Eimeriidae</taxon>
        <taxon>Eimeria</taxon>
    </lineage>
</organism>
<keyword evidence="4" id="KW-1185">Reference proteome</keyword>
<dbReference type="Proteomes" id="UP000018050">
    <property type="component" value="Unassembled WGS sequence"/>
</dbReference>
<accession>U6GG90</accession>
<feature type="domain" description="EIF3F/CSN6-like C-terminal" evidence="2">
    <location>
        <begin position="399"/>
        <end position="458"/>
    </location>
</feature>
<feature type="compositionally biased region" description="Low complexity" evidence="1">
    <location>
        <begin position="123"/>
        <end position="141"/>
    </location>
</feature>
<evidence type="ECO:0000259" key="2">
    <source>
        <dbReference type="Pfam" id="PF13012"/>
    </source>
</evidence>
<dbReference type="InterPro" id="IPR024969">
    <property type="entry name" value="EIF3F/CSN6-like_C"/>
</dbReference>
<dbReference type="OrthoDB" id="10533050at2759"/>
<sequence length="614" mass="65427">MMHPSVHAVKPQQQRQQQQQRQDKQSVNASLTKQAEQRPKRARGISRSSRCQPIERNDAGLLQQQRQQQQLPPEGDEQQQKHLLQEDLQLKPLQQRQKEKLFSSSTEGSEGPPSFAAAPRMVATSNATSDSRRSSSSNSKSVNGIGCTIISESNNAMTEVHLHSVVLLAIAAHAARIQVWQQQQQQQQQQQRGGNPAVDVVGLLLGPAAEKPDFGVTSITECAELPVSLLQHDSSSSCSSSSGCCSCSSCTSGRNVIQETVSLRQALDKALVPLGLYFFTKSPLQKKLPHALTSLLTQTTWGSGFPLLVVFDAGALGASGLHKPPTQCFLCMPSSSSSSGGGGGDNSRGSTSDVSDLQLRPVHLRIETSLMAKIAAEAVAKKTEPIGALTETRGQTSTAAAAAAAPARLQQQIEAFECCRRNIQRLIQYLEDVKSGACKPNPALMREALGVCKRLCRPEAPETAGTNDTAAAAAEAVAAAAADDEYFAALGVAGDASGSSSSSISSSVKTVRVLQQLLQQLLPLSMWGPLLQQQQGAQQSSQAKEAQQQQRQTIRLRPKYSCSVKEQETETAAMAILGKATMGLAAVHAAALEQRDAAAALKAMQQLLSAEADM</sequence>
<evidence type="ECO:0000313" key="4">
    <source>
        <dbReference type="Proteomes" id="UP000018050"/>
    </source>
</evidence>
<dbReference type="Gene3D" id="3.40.140.10">
    <property type="entry name" value="Cytidine Deaminase, domain 2"/>
    <property type="match status" value="1"/>
</dbReference>
<dbReference type="EMBL" id="HG670995">
    <property type="protein sequence ID" value="CDI79271.1"/>
    <property type="molecule type" value="Genomic_DNA"/>
</dbReference>
<feature type="region of interest" description="Disordered" evidence="1">
    <location>
        <begin position="1"/>
        <end position="80"/>
    </location>
</feature>
<dbReference type="PANTHER" id="PTHR24330:SF19">
    <property type="entry name" value="MEDIATOR OF RNA POLYMERASE II TRANSCRIPTION SUBUNIT 29"/>
    <property type="match status" value="1"/>
</dbReference>
<reference evidence="3" key="1">
    <citation type="submission" date="2013-10" db="EMBL/GenBank/DDBJ databases">
        <title>Genomic analysis of the causative agents of coccidiosis in chickens.</title>
        <authorList>
            <person name="Reid A.J."/>
            <person name="Blake D."/>
            <person name="Billington K."/>
            <person name="Browne H."/>
            <person name="Dunn M."/>
            <person name="Hung S."/>
            <person name="Kawahara F."/>
            <person name="Miranda-Saavedra D."/>
            <person name="Mourier T."/>
            <person name="Nagra H."/>
            <person name="Otto T.D."/>
            <person name="Rawlings N."/>
            <person name="Sanchez A."/>
            <person name="Sanders M."/>
            <person name="Subramaniam C."/>
            <person name="Tay Y."/>
            <person name="Dear P."/>
            <person name="Doerig C."/>
            <person name="Gruber A."/>
            <person name="Parkinson J."/>
            <person name="Shirley M."/>
            <person name="Wan K.L."/>
            <person name="Berriman M."/>
            <person name="Tomley F."/>
            <person name="Pain A."/>
        </authorList>
    </citation>
    <scope>NUCLEOTIDE SEQUENCE [LARGE SCALE GENOMIC DNA]</scope>
    <source>
        <strain evidence="3">Houghton</strain>
    </source>
</reference>
<dbReference type="AlphaFoldDB" id="U6GG90"/>
<name>U6GG90_EIMAC</name>
<feature type="compositionally biased region" description="Low complexity" evidence="1">
    <location>
        <begin position="61"/>
        <end position="71"/>
    </location>
</feature>